<dbReference type="Pfam" id="PF03737">
    <property type="entry name" value="RraA-like"/>
    <property type="match status" value="1"/>
</dbReference>
<dbReference type="Gene3D" id="3.50.30.40">
    <property type="entry name" value="Ribonuclease E inhibitor RraA/RraA-like"/>
    <property type="match status" value="1"/>
</dbReference>
<evidence type="ECO:0000256" key="1">
    <source>
        <dbReference type="ARBA" id="ARBA00001968"/>
    </source>
</evidence>
<comment type="cofactor">
    <cofactor evidence="1">
        <name>a divalent metal cation</name>
        <dbReference type="ChEBI" id="CHEBI:60240"/>
    </cofactor>
</comment>
<organism evidence="5 6">
    <name type="scientific">Pseudosulfitobacter koreensis</name>
    <dbReference type="NCBI Taxonomy" id="2968472"/>
    <lineage>
        <taxon>Bacteria</taxon>
        <taxon>Pseudomonadati</taxon>
        <taxon>Pseudomonadota</taxon>
        <taxon>Alphaproteobacteria</taxon>
        <taxon>Rhodobacterales</taxon>
        <taxon>Roseobacteraceae</taxon>
        <taxon>Pseudosulfitobacter</taxon>
    </lineage>
</organism>
<evidence type="ECO:0000256" key="4">
    <source>
        <dbReference type="ARBA" id="ARBA00030169"/>
    </source>
</evidence>
<proteinExistence type="predicted"/>
<dbReference type="RefSeq" id="WP_258294243.1">
    <property type="nucleotide sequence ID" value="NZ_JANKJG010000005.1"/>
</dbReference>
<gene>
    <name evidence="5" type="ORF">NTA49_08300</name>
</gene>
<sequence>MLDAQNDLRTRLLDLDTAAVSDAMDSLGICRGLHGIQQRVPGTKIAGPAFTVQYQRLDTDGAGFRNAGTYIDQVPEGHVIVVSNDSDITCTNWGDILTTMANLKGIAGTVINGHARDLEYVRKLDYPLFTRGVYMVSAKNRTGVRALNVPVDFDGVTVTPGDWIFGDENGVLVIAEAHLAEVIRRAENVNRTETLIIDAIQSGISLEQARRQFDYSKPWEVQETHADTPADFVSHWKARADFIDIHYHANPDTYTRRFSALEAGRAYKKLGGAVILKSHLGDTCSVADTCRTSGLPVFGSTSLNAISGGVHLSVIERALSIHRSNAQCGRLIVDLPTVVETAHKSTLTRLYANTSAAEYSQQIAPISDDTGALLPQVLDVLAFCSANDIVISSGHARKPEIMALIDACAALGGIRLLLNQPANPISGFTAQDLVALGATDWLFIEQTTLTYLLGYQDKADFFQVLSEVPNLIYSSDLGQTSQMTPDAWLQKSRDWFAQAGLSQARIDEITLCTPLRMLAP</sequence>
<protein>
    <recommendedName>
        <fullName evidence="2">Putative 4-hydroxy-4-methyl-2-oxoglutarate aldolase</fullName>
    </recommendedName>
    <alternativeName>
        <fullName evidence="3">Regulator of ribonuclease activity homolog</fullName>
    </alternativeName>
    <alternativeName>
        <fullName evidence="4">RraA-like protein</fullName>
    </alternativeName>
</protein>
<dbReference type="PANTHER" id="PTHR33254:SF4">
    <property type="entry name" value="4-HYDROXY-4-METHYL-2-OXOGLUTARATE ALDOLASE 3-RELATED"/>
    <property type="match status" value="1"/>
</dbReference>
<dbReference type="Proteomes" id="UP001165396">
    <property type="component" value="Unassembled WGS sequence"/>
</dbReference>
<dbReference type="EMBL" id="JANKJG010000005">
    <property type="protein sequence ID" value="MCR8826536.1"/>
    <property type="molecule type" value="Genomic_DNA"/>
</dbReference>
<keyword evidence="6" id="KW-1185">Reference proteome</keyword>
<name>A0ABT1Z0C8_9RHOB</name>
<dbReference type="SUPFAM" id="SSF89562">
    <property type="entry name" value="RraA-like"/>
    <property type="match status" value="1"/>
</dbReference>
<evidence type="ECO:0000313" key="5">
    <source>
        <dbReference type="EMBL" id="MCR8826536.1"/>
    </source>
</evidence>
<evidence type="ECO:0000256" key="3">
    <source>
        <dbReference type="ARBA" id="ARBA00029596"/>
    </source>
</evidence>
<dbReference type="InterPro" id="IPR005493">
    <property type="entry name" value="RraA/RraA-like"/>
</dbReference>
<comment type="caution">
    <text evidence="5">The sequence shown here is derived from an EMBL/GenBank/DDBJ whole genome shotgun (WGS) entry which is preliminary data.</text>
</comment>
<dbReference type="CDD" id="cd16841">
    <property type="entry name" value="RraA_family"/>
    <property type="match status" value="1"/>
</dbReference>
<evidence type="ECO:0000256" key="2">
    <source>
        <dbReference type="ARBA" id="ARBA00016549"/>
    </source>
</evidence>
<accession>A0ABT1Z0C8</accession>
<dbReference type="InterPro" id="IPR046249">
    <property type="entry name" value="DUF6282"/>
</dbReference>
<dbReference type="Pfam" id="PF19799">
    <property type="entry name" value="DUF6282"/>
    <property type="match status" value="1"/>
</dbReference>
<dbReference type="Gene3D" id="1.20.5.3070">
    <property type="match status" value="1"/>
</dbReference>
<evidence type="ECO:0000313" key="6">
    <source>
        <dbReference type="Proteomes" id="UP001165396"/>
    </source>
</evidence>
<dbReference type="InterPro" id="IPR036704">
    <property type="entry name" value="RraA/RraA-like_sf"/>
</dbReference>
<dbReference type="PANTHER" id="PTHR33254">
    <property type="entry name" value="4-HYDROXY-4-METHYL-2-OXOGLUTARATE ALDOLASE 3-RELATED"/>
    <property type="match status" value="1"/>
</dbReference>
<reference evidence="5" key="1">
    <citation type="submission" date="2022-07" db="EMBL/GenBank/DDBJ databases">
        <title>Pseudosulfitobacter sp. strain AP-MA-4, whole genome sequence.</title>
        <authorList>
            <person name="Jiang Y."/>
        </authorList>
    </citation>
    <scope>NUCLEOTIDE SEQUENCE</scope>
    <source>
        <strain evidence="5">AP-MA-4</strain>
    </source>
</reference>